<feature type="transmembrane region" description="Helical" evidence="5">
    <location>
        <begin position="201"/>
        <end position="217"/>
    </location>
</feature>
<organism evidence="7">
    <name type="scientific">uncultured Bacteroidota bacterium</name>
    <dbReference type="NCBI Taxonomy" id="152509"/>
    <lineage>
        <taxon>Bacteria</taxon>
        <taxon>Pseudomonadati</taxon>
        <taxon>Bacteroidota</taxon>
        <taxon>environmental samples</taxon>
    </lineage>
</organism>
<dbReference type="InterPro" id="IPR011701">
    <property type="entry name" value="MFS"/>
</dbReference>
<feature type="domain" description="Major facilitator superfamily (MFS) profile" evidence="6">
    <location>
        <begin position="13"/>
        <end position="455"/>
    </location>
</feature>
<gene>
    <name evidence="7" type="ORF">HGMM_F50F04C42</name>
</gene>
<dbReference type="GO" id="GO:0005886">
    <property type="term" value="C:plasma membrane"/>
    <property type="evidence" value="ECO:0007669"/>
    <property type="project" value="TreeGrafter"/>
</dbReference>
<evidence type="ECO:0000259" key="6">
    <source>
        <dbReference type="PROSITE" id="PS50850"/>
    </source>
</evidence>
<feature type="transmembrane region" description="Helical" evidence="5">
    <location>
        <begin position="12"/>
        <end position="35"/>
    </location>
</feature>
<keyword evidence="2 5" id="KW-0812">Transmembrane</keyword>
<evidence type="ECO:0000256" key="3">
    <source>
        <dbReference type="ARBA" id="ARBA00022989"/>
    </source>
</evidence>
<protein>
    <submittedName>
        <fullName evidence="7">Multidrug resistance protein B</fullName>
    </submittedName>
</protein>
<dbReference type="Gene3D" id="1.20.1720.10">
    <property type="entry name" value="Multidrug resistance protein D"/>
    <property type="match status" value="1"/>
</dbReference>
<dbReference type="Pfam" id="PF07690">
    <property type="entry name" value="MFS_1"/>
    <property type="match status" value="1"/>
</dbReference>
<feature type="transmembrane region" description="Helical" evidence="5">
    <location>
        <begin position="229"/>
        <end position="245"/>
    </location>
</feature>
<evidence type="ECO:0000256" key="5">
    <source>
        <dbReference type="SAM" id="Phobius"/>
    </source>
</evidence>
<comment type="subcellular location">
    <subcellularLocation>
        <location evidence="1">Membrane</location>
        <topology evidence="1">Multi-pass membrane protein</topology>
    </subcellularLocation>
</comment>
<feature type="transmembrane region" description="Helical" evidence="5">
    <location>
        <begin position="166"/>
        <end position="189"/>
    </location>
</feature>
<feature type="transmembrane region" description="Helical" evidence="5">
    <location>
        <begin position="432"/>
        <end position="453"/>
    </location>
</feature>
<dbReference type="GO" id="GO:0022857">
    <property type="term" value="F:transmembrane transporter activity"/>
    <property type="evidence" value="ECO:0007669"/>
    <property type="project" value="InterPro"/>
</dbReference>
<dbReference type="Gene3D" id="1.20.1250.20">
    <property type="entry name" value="MFS general substrate transporter like domains"/>
    <property type="match status" value="1"/>
</dbReference>
<proteinExistence type="predicted"/>
<keyword evidence="4 5" id="KW-0472">Membrane</keyword>
<feature type="transmembrane region" description="Helical" evidence="5">
    <location>
        <begin position="136"/>
        <end position="154"/>
    </location>
</feature>
<name>H5SMU3_9BACT</name>
<evidence type="ECO:0000313" key="7">
    <source>
        <dbReference type="EMBL" id="BAL57479.1"/>
    </source>
</evidence>
<dbReference type="AlphaFoldDB" id="H5SMU3"/>
<dbReference type="InterPro" id="IPR036259">
    <property type="entry name" value="MFS_trans_sf"/>
</dbReference>
<dbReference type="SUPFAM" id="SSF103473">
    <property type="entry name" value="MFS general substrate transporter"/>
    <property type="match status" value="1"/>
</dbReference>
<evidence type="ECO:0000256" key="1">
    <source>
        <dbReference type="ARBA" id="ARBA00004141"/>
    </source>
</evidence>
<feature type="transmembrane region" description="Helical" evidence="5">
    <location>
        <begin position="78"/>
        <end position="105"/>
    </location>
</feature>
<sequence>MAEGHTSGQIRLTLAGVFLGLFLAALDQTVIATALPAILRDLGGQAWYAWATVIYLLGSTPAAPIAGRLVEILPRKAVLLGALFIFLLGSFLSGLAPTFGAFLAFRFVQGVGGGALFSLGFTTLAWFFPPRERSRWAGLIGALFGLASAVGPVLGGYLTEHFSWRWAFWVNVPLLILAIAFVGLFFPAAPAPSRLPMDWKGTLLLILWVAPTLIAFSCWGPEKIAPPEVGYLALGVALLFLYRWIRVEQASAAPLFDLALVRLRTFRYAALAGFFFGPVFLGGVTFFPLYLQAVLGYSPAQSGVLLLAFTVGAVASTGAVGAWVSRHGRFKPLLLGSAVLLTAILAVAALFLPAKIAQPALLSLMVAGAALLGPFQALLSVIGQNDAPIERVGSVTSAIQFARQMGSTMGLALFNTLFLLGKVPTDNLLLGLRAVFGGSALLSLLLTGMIAALPDIRLRSQRVASPA</sequence>
<feature type="transmembrane region" description="Helical" evidence="5">
    <location>
        <begin position="266"/>
        <end position="291"/>
    </location>
</feature>
<dbReference type="PANTHER" id="PTHR23501:SF197">
    <property type="entry name" value="COMD"/>
    <property type="match status" value="1"/>
</dbReference>
<feature type="transmembrane region" description="Helical" evidence="5">
    <location>
        <begin position="47"/>
        <end position="66"/>
    </location>
</feature>
<dbReference type="PANTHER" id="PTHR23501">
    <property type="entry name" value="MAJOR FACILITATOR SUPERFAMILY"/>
    <property type="match status" value="1"/>
</dbReference>
<feature type="transmembrane region" description="Helical" evidence="5">
    <location>
        <begin position="303"/>
        <end position="324"/>
    </location>
</feature>
<feature type="transmembrane region" description="Helical" evidence="5">
    <location>
        <begin position="401"/>
        <end position="420"/>
    </location>
</feature>
<accession>H5SMU3</accession>
<dbReference type="PRINTS" id="PR01036">
    <property type="entry name" value="TCRTETB"/>
</dbReference>
<reference evidence="7" key="2">
    <citation type="journal article" date="2012" name="PLoS ONE">
        <title>A Deeply Branching Thermophilic Bacterium with an Ancient Acetyl-CoA Pathway Dominates a Subsurface Ecosystem.</title>
        <authorList>
            <person name="Takami H."/>
            <person name="Noguchi H."/>
            <person name="Takaki Y."/>
            <person name="Uchiyama I."/>
            <person name="Toyoda A."/>
            <person name="Nishi S."/>
            <person name="Chee G.-J."/>
            <person name="Arai W."/>
            <person name="Nunoura T."/>
            <person name="Itoh T."/>
            <person name="Hattori M."/>
            <person name="Takai K."/>
        </authorList>
    </citation>
    <scope>NUCLEOTIDE SEQUENCE</scope>
</reference>
<keyword evidence="3 5" id="KW-1133">Transmembrane helix</keyword>
<reference evidence="7" key="1">
    <citation type="journal article" date="2005" name="Environ. Microbiol.">
        <title>Genetic and functional properties of uncultivated thermophilic crenarchaeotes from a subsurface gold mine as revealed by analysis of genome fragments.</title>
        <authorList>
            <person name="Nunoura T."/>
            <person name="Hirayama H."/>
            <person name="Takami H."/>
            <person name="Oida H."/>
            <person name="Nishi S."/>
            <person name="Shimamura S."/>
            <person name="Suzuki Y."/>
            <person name="Inagaki F."/>
            <person name="Takai K."/>
            <person name="Nealson K.H."/>
            <person name="Horikoshi K."/>
        </authorList>
    </citation>
    <scope>NUCLEOTIDE SEQUENCE</scope>
</reference>
<dbReference type="EMBL" id="AP011776">
    <property type="protein sequence ID" value="BAL57479.1"/>
    <property type="molecule type" value="Genomic_DNA"/>
</dbReference>
<evidence type="ECO:0000256" key="4">
    <source>
        <dbReference type="ARBA" id="ARBA00023136"/>
    </source>
</evidence>
<dbReference type="PROSITE" id="PS50850">
    <property type="entry name" value="MFS"/>
    <property type="match status" value="1"/>
</dbReference>
<dbReference type="InterPro" id="IPR020846">
    <property type="entry name" value="MFS_dom"/>
</dbReference>
<evidence type="ECO:0000256" key="2">
    <source>
        <dbReference type="ARBA" id="ARBA00022692"/>
    </source>
</evidence>
<feature type="transmembrane region" description="Helical" evidence="5">
    <location>
        <begin position="333"/>
        <end position="354"/>
    </location>
</feature>
<feature type="transmembrane region" description="Helical" evidence="5">
    <location>
        <begin position="360"/>
        <end position="381"/>
    </location>
</feature>
<feature type="transmembrane region" description="Helical" evidence="5">
    <location>
        <begin position="111"/>
        <end position="129"/>
    </location>
</feature>